<evidence type="ECO:0000313" key="3">
    <source>
        <dbReference type="Proteomes" id="UP001172109"/>
    </source>
</evidence>
<protein>
    <submittedName>
        <fullName evidence="2">Imm5 family immunity protein</fullName>
    </submittedName>
</protein>
<name>A0AAP4VJQ5_9BURK</name>
<dbReference type="EMBL" id="JAUJQS010000024">
    <property type="protein sequence ID" value="MDN7568277.1"/>
    <property type="molecule type" value="Genomic_DNA"/>
</dbReference>
<comment type="caution">
    <text evidence="2">The sequence shown here is derived from an EMBL/GenBank/DDBJ whole genome shotgun (WGS) entry which is preliminary data.</text>
</comment>
<evidence type="ECO:0000259" key="1">
    <source>
        <dbReference type="Pfam" id="PF14423"/>
    </source>
</evidence>
<dbReference type="RefSeq" id="WP_105817187.1">
    <property type="nucleotide sequence ID" value="NZ_CADEUY010000006.1"/>
</dbReference>
<dbReference type="AlphaFoldDB" id="A0AAP4VJQ5"/>
<evidence type="ECO:0000313" key="2">
    <source>
        <dbReference type="EMBL" id="MDN7568277.1"/>
    </source>
</evidence>
<sequence>MTNNPNELTTALSLSLAAITPDGELPASARRDLLRLIEGLSAAEHADAGYLRRARLAMLCAEEAIDRLSPYVNVLTAARTILTNGAAALVGEYELAGLERDNGEYHTKVIDLFEYGEAAFVPVYAGMTVFAAINTILYDTNFDLVGENEKSVRPDDWDVGYYGSLAISGSAVWEAKGGAASRRSYWQWYLKEAVPRAWDVFAPLQVKPVQVSPERSV</sequence>
<organism evidence="2 3">
    <name type="scientific">Burkholderia contaminans</name>
    <dbReference type="NCBI Taxonomy" id="488447"/>
    <lineage>
        <taxon>Bacteria</taxon>
        <taxon>Pseudomonadati</taxon>
        <taxon>Pseudomonadota</taxon>
        <taxon>Betaproteobacteria</taxon>
        <taxon>Burkholderiales</taxon>
        <taxon>Burkholderiaceae</taxon>
        <taxon>Burkholderia</taxon>
        <taxon>Burkholderia cepacia complex</taxon>
    </lineage>
</organism>
<dbReference type="InterPro" id="IPR025675">
    <property type="entry name" value="Imm5"/>
</dbReference>
<dbReference type="Proteomes" id="UP001172109">
    <property type="component" value="Unassembled WGS sequence"/>
</dbReference>
<feature type="domain" description="Immunity protein Imm5" evidence="1">
    <location>
        <begin position="20"/>
        <end position="195"/>
    </location>
</feature>
<gene>
    <name evidence="2" type="ORF">QZM56_27560</name>
</gene>
<accession>A0AAP4VJQ5</accession>
<proteinExistence type="predicted"/>
<reference evidence="2" key="1">
    <citation type="submission" date="2023-07" db="EMBL/GenBank/DDBJ databases">
        <title>A collection of bacterial strains from the Burkholderia cepacia Research Laboratory and Repository.</title>
        <authorList>
            <person name="Lipuma J."/>
            <person name="Spilker T."/>
            <person name="Caverly L."/>
        </authorList>
    </citation>
    <scope>NUCLEOTIDE SEQUENCE</scope>
    <source>
        <strain evidence="2">AU44979</strain>
    </source>
</reference>
<dbReference type="Pfam" id="PF14423">
    <property type="entry name" value="Imm5"/>
    <property type="match status" value="1"/>
</dbReference>